<keyword evidence="5" id="KW-0574">Periplasm</keyword>
<keyword evidence="3" id="KW-0813">Transport</keyword>
<keyword evidence="4 6" id="KW-0732">Signal</keyword>
<comment type="subcellular location">
    <subcellularLocation>
        <location evidence="1">Periplasm</location>
    </subcellularLocation>
</comment>
<proteinExistence type="inferred from homology"/>
<dbReference type="GO" id="GO:0055085">
    <property type="term" value="P:transmembrane transport"/>
    <property type="evidence" value="ECO:0007669"/>
    <property type="project" value="InterPro"/>
</dbReference>
<evidence type="ECO:0000256" key="5">
    <source>
        <dbReference type="ARBA" id="ARBA00022764"/>
    </source>
</evidence>
<evidence type="ECO:0000256" key="1">
    <source>
        <dbReference type="ARBA" id="ARBA00004418"/>
    </source>
</evidence>
<dbReference type="InterPro" id="IPR018389">
    <property type="entry name" value="DctP_fam"/>
</dbReference>
<reference evidence="7" key="1">
    <citation type="journal article" date="2014" name="Int. J. Syst. Evol. Microbiol.">
        <title>Complete genome sequence of Corynebacterium casei LMG S-19264T (=DSM 44701T), isolated from a smear-ripened cheese.</title>
        <authorList>
            <consortium name="US DOE Joint Genome Institute (JGI-PGF)"/>
            <person name="Walter F."/>
            <person name="Albersmeier A."/>
            <person name="Kalinowski J."/>
            <person name="Ruckert C."/>
        </authorList>
    </citation>
    <scope>NUCLEOTIDE SEQUENCE</scope>
    <source>
        <strain evidence="7">KCTC 42650</strain>
    </source>
</reference>
<evidence type="ECO:0008006" key="9">
    <source>
        <dbReference type="Google" id="ProtNLM"/>
    </source>
</evidence>
<dbReference type="AlphaFoldDB" id="A0A8J3M453"/>
<evidence type="ECO:0000256" key="4">
    <source>
        <dbReference type="ARBA" id="ARBA00022729"/>
    </source>
</evidence>
<comment type="caution">
    <text evidence="7">The sequence shown here is derived from an EMBL/GenBank/DDBJ whole genome shotgun (WGS) entry which is preliminary data.</text>
</comment>
<organism evidence="7 8">
    <name type="scientific">Seohaeicola zhoushanensis</name>
    <dbReference type="NCBI Taxonomy" id="1569283"/>
    <lineage>
        <taxon>Bacteria</taxon>
        <taxon>Pseudomonadati</taxon>
        <taxon>Pseudomonadota</taxon>
        <taxon>Alphaproteobacteria</taxon>
        <taxon>Rhodobacterales</taxon>
        <taxon>Roseobacteraceae</taxon>
        <taxon>Seohaeicola</taxon>
    </lineage>
</organism>
<evidence type="ECO:0000256" key="2">
    <source>
        <dbReference type="ARBA" id="ARBA00009023"/>
    </source>
</evidence>
<dbReference type="GO" id="GO:0042597">
    <property type="term" value="C:periplasmic space"/>
    <property type="evidence" value="ECO:0007669"/>
    <property type="project" value="UniProtKB-SubCell"/>
</dbReference>
<reference evidence="7" key="2">
    <citation type="submission" date="2020-09" db="EMBL/GenBank/DDBJ databases">
        <authorList>
            <person name="Sun Q."/>
            <person name="Kim S."/>
        </authorList>
    </citation>
    <scope>NUCLEOTIDE SEQUENCE</scope>
    <source>
        <strain evidence="7">KCTC 42650</strain>
    </source>
</reference>
<feature type="chain" id="PRO_5035147514" description="C4-dicarboxylate ABC transporter substrate-binding protein" evidence="6">
    <location>
        <begin position="23"/>
        <end position="322"/>
    </location>
</feature>
<evidence type="ECO:0000313" key="8">
    <source>
        <dbReference type="Proteomes" id="UP000626220"/>
    </source>
</evidence>
<dbReference type="NCBIfam" id="NF037995">
    <property type="entry name" value="TRAP_S1"/>
    <property type="match status" value="1"/>
</dbReference>
<dbReference type="Gene3D" id="3.40.190.170">
    <property type="entry name" value="Bacterial extracellular solute-binding protein, family 7"/>
    <property type="match status" value="1"/>
</dbReference>
<protein>
    <recommendedName>
        <fullName evidence="9">C4-dicarboxylate ABC transporter substrate-binding protein</fullName>
    </recommendedName>
</protein>
<dbReference type="PANTHER" id="PTHR33376:SF7">
    <property type="entry name" value="C4-DICARBOXYLATE-BINDING PROTEIN DCTB"/>
    <property type="match status" value="1"/>
</dbReference>
<evidence type="ECO:0000256" key="3">
    <source>
        <dbReference type="ARBA" id="ARBA00022448"/>
    </source>
</evidence>
<feature type="signal peptide" evidence="6">
    <location>
        <begin position="1"/>
        <end position="22"/>
    </location>
</feature>
<keyword evidence="8" id="KW-1185">Reference proteome</keyword>
<dbReference type="Proteomes" id="UP000626220">
    <property type="component" value="Unassembled WGS sequence"/>
</dbReference>
<name>A0A8J3M453_9RHOB</name>
<comment type="similarity">
    <text evidence="2">Belongs to the bacterial solute-binding protein 7 family.</text>
</comment>
<evidence type="ECO:0000313" key="7">
    <source>
        <dbReference type="EMBL" id="GHF37304.1"/>
    </source>
</evidence>
<gene>
    <name evidence="7" type="ORF">GCM10017056_06500</name>
</gene>
<accession>A0A8J3M453</accession>
<evidence type="ECO:0000256" key="6">
    <source>
        <dbReference type="SAM" id="SignalP"/>
    </source>
</evidence>
<dbReference type="PANTHER" id="PTHR33376">
    <property type="match status" value="1"/>
</dbReference>
<sequence length="322" mass="34620">MNLRTCIAATVAALALALPAAAEVKIALDAPPDLEKSGTYVWAHAFGEYLNSQGLKAVEYERNALGEEAERLDQVSTGLLEVSMSDAKSAGQLDGTIFGAMMPFFFENTEQLDKALDGGMLERINAGTLPHGVRVLDIVYLGQPTGIFTTKTPIRAFSDFSGVRMRALDELQIQTFEAWGAKGTIVSWSEVPNALQTGVADGYINPPAVPLVYGHTSFIKYFTDVKISASVRIAIASEDWYQGLSDADRAIVDGGVKAAHEANRAFVIAGEKVFAELSDAGIEVITLTPEERAKFREASQPLYEKVEMPAGALDAWKAAVGQ</sequence>
<dbReference type="EMBL" id="BNCJ01000001">
    <property type="protein sequence ID" value="GHF37304.1"/>
    <property type="molecule type" value="Genomic_DNA"/>
</dbReference>
<dbReference type="Pfam" id="PF03480">
    <property type="entry name" value="DctP"/>
    <property type="match status" value="1"/>
</dbReference>
<dbReference type="CDD" id="cd13603">
    <property type="entry name" value="PBP2_TRAP_Siap_TeaA_like"/>
    <property type="match status" value="1"/>
</dbReference>
<dbReference type="InterPro" id="IPR038404">
    <property type="entry name" value="TRAP_DctP_sf"/>
</dbReference>
<dbReference type="RefSeq" id="WP_189678591.1">
    <property type="nucleotide sequence ID" value="NZ_BNCJ01000001.1"/>
</dbReference>